<evidence type="ECO:0000313" key="1">
    <source>
        <dbReference type="EMBL" id="KAK8891773.1"/>
    </source>
</evidence>
<proteinExistence type="predicted"/>
<name>A0ABR2KKU3_9EUKA</name>
<comment type="caution">
    <text evidence="1">The sequence shown here is derived from an EMBL/GenBank/DDBJ whole genome shotgun (WGS) entry which is preliminary data.</text>
</comment>
<gene>
    <name evidence="1" type="ORF">M9Y10_028993</name>
</gene>
<evidence type="ECO:0000313" key="2">
    <source>
        <dbReference type="Proteomes" id="UP001470230"/>
    </source>
</evidence>
<sequence>MSDILYTGRKLFLFTRPDGTYFVEKPHTCRRIFPETNDINANPTFLKQKTWNPSEKKWNQFKDHQEKEIMNEELQYDQIQDTIKNVDEILFPSNED</sequence>
<protein>
    <submittedName>
        <fullName evidence="1">Uncharacterized protein</fullName>
    </submittedName>
</protein>
<reference evidence="1 2" key="1">
    <citation type="submission" date="2024-04" db="EMBL/GenBank/DDBJ databases">
        <title>Tritrichomonas musculus Genome.</title>
        <authorList>
            <person name="Alves-Ferreira E."/>
            <person name="Grigg M."/>
            <person name="Lorenzi H."/>
            <person name="Galac M."/>
        </authorList>
    </citation>
    <scope>NUCLEOTIDE SEQUENCE [LARGE SCALE GENOMIC DNA]</scope>
    <source>
        <strain evidence="1 2">EAF2021</strain>
    </source>
</reference>
<keyword evidence="2" id="KW-1185">Reference proteome</keyword>
<dbReference type="Proteomes" id="UP001470230">
    <property type="component" value="Unassembled WGS sequence"/>
</dbReference>
<dbReference type="EMBL" id="JAPFFF010000004">
    <property type="protein sequence ID" value="KAK8891773.1"/>
    <property type="molecule type" value="Genomic_DNA"/>
</dbReference>
<organism evidence="1 2">
    <name type="scientific">Tritrichomonas musculus</name>
    <dbReference type="NCBI Taxonomy" id="1915356"/>
    <lineage>
        <taxon>Eukaryota</taxon>
        <taxon>Metamonada</taxon>
        <taxon>Parabasalia</taxon>
        <taxon>Tritrichomonadida</taxon>
        <taxon>Tritrichomonadidae</taxon>
        <taxon>Tritrichomonas</taxon>
    </lineage>
</organism>
<accession>A0ABR2KKU3</accession>